<sequence>MKRIYLIVCIGILTSCNIFDKEEDIPSFILISAADLQTNAEQGANTNNIVDVTVFADNTFVGTFELPATVPIMQSGDVEIAVGAGIKNNGLSSDRRIYPFYDLNRRSITLIPDARIPISADTSITFQYYSEGLNFEIEDFELQGSTLSPSTRNSAFINDIDVLHVLLTPDSNLFEVSSSWGLNNLPKGSSIYLEIDFKGTIPLEIGILTLDPFPKKVFALGLLPQEEFTKVYVDLTDEIAREVSTTNFEIYLESELPAGSSGAELYIDNLKFIYP</sequence>
<comment type="caution">
    <text evidence="1">The sequence shown here is derived from an EMBL/GenBank/DDBJ whole genome shotgun (WGS) entry which is preliminary data.</text>
</comment>
<dbReference type="EMBL" id="JAAGVY010000002">
    <property type="protein sequence ID" value="NEN22197.1"/>
    <property type="molecule type" value="Genomic_DNA"/>
</dbReference>
<name>A0A7K3WKM3_9FLAO</name>
<evidence type="ECO:0000313" key="1">
    <source>
        <dbReference type="EMBL" id="NEN22197.1"/>
    </source>
</evidence>
<proteinExistence type="predicted"/>
<dbReference type="Proteomes" id="UP000486602">
    <property type="component" value="Unassembled WGS sequence"/>
</dbReference>
<keyword evidence="2" id="KW-1185">Reference proteome</keyword>
<accession>A0A7K3WKM3</accession>
<dbReference type="RefSeq" id="WP_163282923.1">
    <property type="nucleotide sequence ID" value="NZ_JAAGVY010000002.1"/>
</dbReference>
<organism evidence="1 2">
    <name type="scientific">Cryomorpha ignava</name>
    <dbReference type="NCBI Taxonomy" id="101383"/>
    <lineage>
        <taxon>Bacteria</taxon>
        <taxon>Pseudomonadati</taxon>
        <taxon>Bacteroidota</taxon>
        <taxon>Flavobacteriia</taxon>
        <taxon>Flavobacteriales</taxon>
        <taxon>Cryomorphaceae</taxon>
        <taxon>Cryomorpha</taxon>
    </lineage>
</organism>
<evidence type="ECO:0000313" key="2">
    <source>
        <dbReference type="Proteomes" id="UP000486602"/>
    </source>
</evidence>
<protein>
    <submittedName>
        <fullName evidence="1">Uncharacterized protein</fullName>
    </submittedName>
</protein>
<gene>
    <name evidence="1" type="ORF">G3O08_01600</name>
</gene>
<dbReference type="PROSITE" id="PS51257">
    <property type="entry name" value="PROKAR_LIPOPROTEIN"/>
    <property type="match status" value="1"/>
</dbReference>
<dbReference type="AlphaFoldDB" id="A0A7K3WKM3"/>
<reference evidence="1 2" key="1">
    <citation type="submission" date="2020-02" db="EMBL/GenBank/DDBJ databases">
        <title>Out from the shadows clarifying the taxonomy of the family Cryomorphaceae and related taxa by utilizing the GTDB taxonomic framework.</title>
        <authorList>
            <person name="Bowman J.P."/>
        </authorList>
    </citation>
    <scope>NUCLEOTIDE SEQUENCE [LARGE SCALE GENOMIC DNA]</scope>
    <source>
        <strain evidence="1 2">QSSC 1-22</strain>
    </source>
</reference>